<evidence type="ECO:0000313" key="2">
    <source>
        <dbReference type="Proteomes" id="UP001159042"/>
    </source>
</evidence>
<organism evidence="1 2">
    <name type="scientific">Exocentrus adspersus</name>
    <dbReference type="NCBI Taxonomy" id="1586481"/>
    <lineage>
        <taxon>Eukaryota</taxon>
        <taxon>Metazoa</taxon>
        <taxon>Ecdysozoa</taxon>
        <taxon>Arthropoda</taxon>
        <taxon>Hexapoda</taxon>
        <taxon>Insecta</taxon>
        <taxon>Pterygota</taxon>
        <taxon>Neoptera</taxon>
        <taxon>Endopterygota</taxon>
        <taxon>Coleoptera</taxon>
        <taxon>Polyphaga</taxon>
        <taxon>Cucujiformia</taxon>
        <taxon>Chrysomeloidea</taxon>
        <taxon>Cerambycidae</taxon>
        <taxon>Lamiinae</taxon>
        <taxon>Acanthocinini</taxon>
        <taxon>Exocentrus</taxon>
    </lineage>
</organism>
<dbReference type="EMBL" id="JANEYG010000065">
    <property type="protein sequence ID" value="KAJ8914749.1"/>
    <property type="molecule type" value="Genomic_DNA"/>
</dbReference>
<accession>A0AAV8VKN3</accession>
<comment type="caution">
    <text evidence="1">The sequence shown here is derived from an EMBL/GenBank/DDBJ whole genome shotgun (WGS) entry which is preliminary data.</text>
</comment>
<keyword evidence="2" id="KW-1185">Reference proteome</keyword>
<protein>
    <submittedName>
        <fullName evidence="1">Uncharacterized protein</fullName>
    </submittedName>
</protein>
<dbReference type="AlphaFoldDB" id="A0AAV8VKN3"/>
<reference evidence="1 2" key="1">
    <citation type="journal article" date="2023" name="Insect Mol. Biol.">
        <title>Genome sequencing provides insights into the evolution of gene families encoding plant cell wall-degrading enzymes in longhorned beetles.</title>
        <authorList>
            <person name="Shin N.R."/>
            <person name="Okamura Y."/>
            <person name="Kirsch R."/>
            <person name="Pauchet Y."/>
        </authorList>
    </citation>
    <scope>NUCLEOTIDE SEQUENCE [LARGE SCALE GENOMIC DNA]</scope>
    <source>
        <strain evidence="1">EAD_L_NR</strain>
    </source>
</reference>
<proteinExistence type="predicted"/>
<sequence>MDSRNVINENVFLAYFLHLNSTLNVYKKVDISKWEKLTSFLKSSFQYYKPKKSRKHSKETKSKKAPDSQYLLIKIALIMGITGACRCD</sequence>
<name>A0AAV8VKN3_9CUCU</name>
<gene>
    <name evidence="1" type="ORF">NQ315_017460</name>
</gene>
<dbReference type="Proteomes" id="UP001159042">
    <property type="component" value="Unassembled WGS sequence"/>
</dbReference>
<evidence type="ECO:0000313" key="1">
    <source>
        <dbReference type="EMBL" id="KAJ8914749.1"/>
    </source>
</evidence>